<gene>
    <name evidence="6" type="ORF">CWI81_08670</name>
</gene>
<evidence type="ECO:0000259" key="5">
    <source>
        <dbReference type="Pfam" id="PF13657"/>
    </source>
</evidence>
<dbReference type="Pfam" id="PF13657">
    <property type="entry name" value="Couple_hipA"/>
    <property type="match status" value="1"/>
</dbReference>
<dbReference type="OrthoDB" id="9805913at2"/>
<name>A0A432ZDZ8_9GAMM</name>
<evidence type="ECO:0000256" key="1">
    <source>
        <dbReference type="ARBA" id="ARBA00010164"/>
    </source>
</evidence>
<dbReference type="GO" id="GO:0005829">
    <property type="term" value="C:cytosol"/>
    <property type="evidence" value="ECO:0007669"/>
    <property type="project" value="TreeGrafter"/>
</dbReference>
<dbReference type="AlphaFoldDB" id="A0A432ZDZ8"/>
<feature type="domain" description="HipA N-terminal subdomain 1" evidence="5">
    <location>
        <begin position="7"/>
        <end position="108"/>
    </location>
</feature>
<sequence>MTDERQLSVIIDTTLIGVIGENNGLWSFQYDEKWLRDSAKFPLTPSLTLREEPHIDTGSKRPVQWFFDNLLPEEGARELIARDNSLDKDDAFSMLESVGSETAGALTLLPPGAEIPEGGLASLPRAELNERIKNLPHEQLNNKQHKRMSIAGAQHKMLLVIDQGEYYEPIGQTPSTHILKPEHQNPDQYWCTVRNEYFCMRLAQSCGLTVPNVSIDYVPAPVYLIERFDRIGQYPRQERLHVLDGCQVLDISAQRKYRASHAGNLKKLAKLSRQPAKTIINLFKWVVFNYLIGNGDAHLKNISFRYGTNDCVLMPHYDLLSTAVYENGVNHMHAELSQPLGGATTFGDVTIKHLLQFASEIGMPEKLAIKEVRELTRLCLKHSRAMLETLQQQPSYPEKGAEIRLISHILHRCIGEFSQKIMP</sequence>
<evidence type="ECO:0000259" key="4">
    <source>
        <dbReference type="Pfam" id="PF07804"/>
    </source>
</evidence>
<reference evidence="6 7" key="1">
    <citation type="journal article" date="2011" name="Front. Microbiol.">
        <title>Genomic signatures of strain selection and enhancement in Bacillus atrophaeus var. globigii, a historical biowarfare simulant.</title>
        <authorList>
            <person name="Gibbons H.S."/>
            <person name="Broomall S.M."/>
            <person name="McNew L.A."/>
            <person name="Daligault H."/>
            <person name="Chapman C."/>
            <person name="Bruce D."/>
            <person name="Karavis M."/>
            <person name="Krepps M."/>
            <person name="McGregor P.A."/>
            <person name="Hong C."/>
            <person name="Park K.H."/>
            <person name="Akmal A."/>
            <person name="Feldman A."/>
            <person name="Lin J.S."/>
            <person name="Chang W.E."/>
            <person name="Higgs B.W."/>
            <person name="Demirev P."/>
            <person name="Lindquist J."/>
            <person name="Liem A."/>
            <person name="Fochler E."/>
            <person name="Read T.D."/>
            <person name="Tapia R."/>
            <person name="Johnson S."/>
            <person name="Bishop-Lilly K.A."/>
            <person name="Detter C."/>
            <person name="Han C."/>
            <person name="Sozhamannan S."/>
            <person name="Rosenzweig C.N."/>
            <person name="Skowronski E.W."/>
        </authorList>
    </citation>
    <scope>NUCLEOTIDE SEQUENCE [LARGE SCALE GENOMIC DNA]</scope>
    <source>
        <strain evidence="6 7">CL-SP19</strain>
    </source>
</reference>
<dbReference type="NCBIfam" id="TIGR03071">
    <property type="entry name" value="couple_hipA"/>
    <property type="match status" value="1"/>
</dbReference>
<protein>
    <submittedName>
        <fullName evidence="6">Type II toxin-antitoxin system HipA family toxin</fullName>
    </submittedName>
</protein>
<dbReference type="Gene3D" id="1.10.1070.20">
    <property type="match status" value="1"/>
</dbReference>
<evidence type="ECO:0000313" key="6">
    <source>
        <dbReference type="EMBL" id="RUO76176.1"/>
    </source>
</evidence>
<dbReference type="PANTHER" id="PTHR37419:SF1">
    <property type="entry name" value="SERINE_THREONINE-PROTEIN KINASE TOXIN HIPA"/>
    <property type="match status" value="1"/>
</dbReference>
<evidence type="ECO:0000256" key="2">
    <source>
        <dbReference type="ARBA" id="ARBA00022679"/>
    </source>
</evidence>
<proteinExistence type="inferred from homology"/>
<keyword evidence="7" id="KW-1185">Reference proteome</keyword>
<accession>A0A432ZDZ8</accession>
<keyword evidence="2" id="KW-0808">Transferase</keyword>
<comment type="similarity">
    <text evidence="1">Belongs to the HipA Ser/Thr kinase family.</text>
</comment>
<comment type="caution">
    <text evidence="6">The sequence shown here is derived from an EMBL/GenBank/DDBJ whole genome shotgun (WGS) entry which is preliminary data.</text>
</comment>
<evidence type="ECO:0000313" key="7">
    <source>
        <dbReference type="Proteomes" id="UP000287908"/>
    </source>
</evidence>
<keyword evidence="3" id="KW-0418">Kinase</keyword>
<dbReference type="InterPro" id="IPR012893">
    <property type="entry name" value="HipA-like_C"/>
</dbReference>
<organism evidence="6 7">
    <name type="scientific">Idiomarina seosinensis</name>
    <dbReference type="NCBI Taxonomy" id="281739"/>
    <lineage>
        <taxon>Bacteria</taxon>
        <taxon>Pseudomonadati</taxon>
        <taxon>Pseudomonadota</taxon>
        <taxon>Gammaproteobacteria</taxon>
        <taxon>Alteromonadales</taxon>
        <taxon>Idiomarinaceae</taxon>
        <taxon>Idiomarina</taxon>
    </lineage>
</organism>
<dbReference type="RefSeq" id="WP_126784899.1">
    <property type="nucleotide sequence ID" value="NZ_PIQF01000002.1"/>
</dbReference>
<dbReference type="Proteomes" id="UP000287908">
    <property type="component" value="Unassembled WGS sequence"/>
</dbReference>
<dbReference type="EMBL" id="PIQF01000002">
    <property type="protein sequence ID" value="RUO76176.1"/>
    <property type="molecule type" value="Genomic_DNA"/>
</dbReference>
<dbReference type="PANTHER" id="PTHR37419">
    <property type="entry name" value="SERINE/THREONINE-PROTEIN KINASE TOXIN HIPA"/>
    <property type="match status" value="1"/>
</dbReference>
<dbReference type="InterPro" id="IPR052028">
    <property type="entry name" value="HipA_Ser/Thr_kinase"/>
</dbReference>
<dbReference type="Pfam" id="PF07804">
    <property type="entry name" value="HipA_C"/>
    <property type="match status" value="1"/>
</dbReference>
<dbReference type="InterPro" id="IPR017508">
    <property type="entry name" value="HipA_N1"/>
</dbReference>
<evidence type="ECO:0000256" key="3">
    <source>
        <dbReference type="ARBA" id="ARBA00022777"/>
    </source>
</evidence>
<dbReference type="GO" id="GO:0004674">
    <property type="term" value="F:protein serine/threonine kinase activity"/>
    <property type="evidence" value="ECO:0007669"/>
    <property type="project" value="TreeGrafter"/>
</dbReference>
<feature type="domain" description="HipA-like C-terminal" evidence="4">
    <location>
        <begin position="148"/>
        <end position="376"/>
    </location>
</feature>